<dbReference type="PROSITE" id="PS50045">
    <property type="entry name" value="SIGMA54_INTERACT_4"/>
    <property type="match status" value="1"/>
</dbReference>
<evidence type="ECO:0000256" key="4">
    <source>
        <dbReference type="ARBA" id="ARBA00023125"/>
    </source>
</evidence>
<feature type="domain" description="Response regulatory" evidence="10">
    <location>
        <begin position="3"/>
        <end position="113"/>
    </location>
</feature>
<dbReference type="GO" id="GO:0003677">
    <property type="term" value="F:DNA binding"/>
    <property type="evidence" value="ECO:0007669"/>
    <property type="project" value="UniProtKB-KW"/>
</dbReference>
<dbReference type="SUPFAM" id="SSF52172">
    <property type="entry name" value="CheY-like"/>
    <property type="match status" value="1"/>
</dbReference>
<dbReference type="GO" id="GO:0006355">
    <property type="term" value="P:regulation of DNA-templated transcription"/>
    <property type="evidence" value="ECO:0007669"/>
    <property type="project" value="InterPro"/>
</dbReference>
<dbReference type="InterPro" id="IPR058031">
    <property type="entry name" value="AAA_lid_NorR"/>
</dbReference>
<dbReference type="Gene3D" id="3.40.50.2300">
    <property type="match status" value="1"/>
</dbReference>
<dbReference type="InterPro" id="IPR027417">
    <property type="entry name" value="P-loop_NTPase"/>
</dbReference>
<accession>A0A511HE52</accession>
<keyword evidence="4" id="KW-0238">DNA-binding</keyword>
<dbReference type="Proteomes" id="UP000198717">
    <property type="component" value="Unassembled WGS sequence"/>
</dbReference>
<gene>
    <name evidence="11" type="primary">cbrB</name>
    <name evidence="11" type="ORF">MVI01_36200</name>
    <name evidence="12" type="ORF">SAMN04488504_104499</name>
</gene>
<dbReference type="InterPro" id="IPR025943">
    <property type="entry name" value="Sigma_54_int_dom_ATP-bd_2"/>
</dbReference>
<dbReference type="PANTHER" id="PTHR32071">
    <property type="entry name" value="TRANSCRIPTIONAL REGULATORY PROTEIN"/>
    <property type="match status" value="1"/>
</dbReference>
<dbReference type="Proteomes" id="UP000321224">
    <property type="component" value="Unassembled WGS sequence"/>
</dbReference>
<evidence type="ECO:0000256" key="7">
    <source>
        <dbReference type="PROSITE-ProRule" id="PRU00169"/>
    </source>
</evidence>
<dbReference type="FunFam" id="3.40.50.300:FF:000006">
    <property type="entry name" value="DNA-binding transcriptional regulator NtrC"/>
    <property type="match status" value="1"/>
</dbReference>
<evidence type="ECO:0000256" key="5">
    <source>
        <dbReference type="ARBA" id="ARBA00023159"/>
    </source>
</evidence>
<dbReference type="Gene3D" id="3.40.50.300">
    <property type="entry name" value="P-loop containing nucleotide triphosphate hydrolases"/>
    <property type="match status" value="1"/>
</dbReference>
<keyword evidence="6" id="KW-0804">Transcription</keyword>
<dbReference type="PROSITE" id="PS50110">
    <property type="entry name" value="RESPONSE_REGULATORY"/>
    <property type="match status" value="1"/>
</dbReference>
<keyword evidence="2" id="KW-0067">ATP-binding</keyword>
<reference evidence="12 13" key="1">
    <citation type="submission" date="2016-10" db="EMBL/GenBank/DDBJ databases">
        <authorList>
            <person name="Varghese N."/>
            <person name="Submissions S."/>
        </authorList>
    </citation>
    <scope>NUCLEOTIDE SEQUENCE [LARGE SCALE GENOMIC DNA]</scope>
    <source>
        <strain evidence="12 13">DSM 2260</strain>
    </source>
</reference>
<dbReference type="Gene3D" id="1.10.8.60">
    <property type="match status" value="1"/>
</dbReference>
<dbReference type="InterPro" id="IPR025662">
    <property type="entry name" value="Sigma_54_int_dom_ATP-bd_1"/>
</dbReference>
<evidence type="ECO:0000259" key="10">
    <source>
        <dbReference type="PROSITE" id="PS50110"/>
    </source>
</evidence>
<keyword evidence="3" id="KW-0805">Transcription regulation</keyword>
<evidence type="ECO:0000256" key="1">
    <source>
        <dbReference type="ARBA" id="ARBA00022741"/>
    </source>
</evidence>
<dbReference type="Pfam" id="PF00158">
    <property type="entry name" value="Sigma54_activat"/>
    <property type="match status" value="1"/>
</dbReference>
<dbReference type="SMART" id="SM00448">
    <property type="entry name" value="REC"/>
    <property type="match status" value="1"/>
</dbReference>
<dbReference type="PROSITE" id="PS00675">
    <property type="entry name" value="SIGMA54_INTERACT_1"/>
    <property type="match status" value="1"/>
</dbReference>
<keyword evidence="7" id="KW-0597">Phosphoprotein</keyword>
<evidence type="ECO:0000313" key="14">
    <source>
        <dbReference type="Proteomes" id="UP000321224"/>
    </source>
</evidence>
<keyword evidence="5" id="KW-0010">Activator</keyword>
<dbReference type="InterPro" id="IPR002078">
    <property type="entry name" value="Sigma_54_int"/>
</dbReference>
<dbReference type="EMBL" id="BJVY01000019">
    <property type="protein sequence ID" value="GEL71836.1"/>
    <property type="molecule type" value="Genomic_DNA"/>
</dbReference>
<dbReference type="SUPFAM" id="SSF52540">
    <property type="entry name" value="P-loop containing nucleoside triphosphate hydrolases"/>
    <property type="match status" value="1"/>
</dbReference>
<dbReference type="RefSeq" id="WP_090490397.1">
    <property type="nucleotide sequence ID" value="NZ_BJVY01000019.1"/>
</dbReference>
<protein>
    <submittedName>
        <fullName evidence="11">Transcriptional regulator</fullName>
    </submittedName>
    <submittedName>
        <fullName evidence="12">Two-component response regulator CbrB</fullName>
    </submittedName>
</protein>
<dbReference type="EMBL" id="FNAJ01000004">
    <property type="protein sequence ID" value="SDE15795.1"/>
    <property type="molecule type" value="Genomic_DNA"/>
</dbReference>
<dbReference type="Pfam" id="PF00072">
    <property type="entry name" value="Response_reg"/>
    <property type="match status" value="1"/>
</dbReference>
<dbReference type="CDD" id="cd00009">
    <property type="entry name" value="AAA"/>
    <property type="match status" value="1"/>
</dbReference>
<feature type="domain" description="Sigma-54 factor interaction" evidence="9">
    <location>
        <begin position="138"/>
        <end position="367"/>
    </location>
</feature>
<evidence type="ECO:0000259" key="9">
    <source>
        <dbReference type="PROSITE" id="PS50045"/>
    </source>
</evidence>
<keyword evidence="13" id="KW-1185">Reference proteome</keyword>
<evidence type="ECO:0000256" key="6">
    <source>
        <dbReference type="ARBA" id="ARBA00023163"/>
    </source>
</evidence>
<dbReference type="SMART" id="SM00382">
    <property type="entry name" value="AAA"/>
    <property type="match status" value="1"/>
</dbReference>
<dbReference type="AlphaFoldDB" id="A0A511HE52"/>
<dbReference type="PROSITE" id="PS00676">
    <property type="entry name" value="SIGMA54_INTERACT_2"/>
    <property type="match status" value="1"/>
</dbReference>
<dbReference type="FunFam" id="1.10.8.60:FF:000014">
    <property type="entry name" value="DNA-binding transcriptional regulator NtrC"/>
    <property type="match status" value="1"/>
</dbReference>
<evidence type="ECO:0000256" key="3">
    <source>
        <dbReference type="ARBA" id="ARBA00023015"/>
    </source>
</evidence>
<feature type="compositionally biased region" description="Low complexity" evidence="8">
    <location>
        <begin position="400"/>
        <end position="411"/>
    </location>
</feature>
<dbReference type="InterPro" id="IPR001789">
    <property type="entry name" value="Sig_transdc_resp-reg_receiver"/>
</dbReference>
<name>A0A511HE52_9BACT</name>
<evidence type="ECO:0000313" key="11">
    <source>
        <dbReference type="EMBL" id="GEL71836.1"/>
    </source>
</evidence>
<proteinExistence type="predicted"/>
<dbReference type="InterPro" id="IPR003593">
    <property type="entry name" value="AAA+_ATPase"/>
</dbReference>
<evidence type="ECO:0000313" key="12">
    <source>
        <dbReference type="EMBL" id="SDE15795.1"/>
    </source>
</evidence>
<dbReference type="PANTHER" id="PTHR32071:SF117">
    <property type="entry name" value="PTS-DEPENDENT DIHYDROXYACETONE KINASE OPERON REGULATORY PROTEIN-RELATED"/>
    <property type="match status" value="1"/>
</dbReference>
<evidence type="ECO:0000313" key="13">
    <source>
        <dbReference type="Proteomes" id="UP000198717"/>
    </source>
</evidence>
<dbReference type="InterPro" id="IPR025944">
    <property type="entry name" value="Sigma_54_int_dom_CS"/>
</dbReference>
<keyword evidence="1" id="KW-0547">Nucleotide-binding</keyword>
<comment type="caution">
    <text evidence="11">The sequence shown here is derived from an EMBL/GenBank/DDBJ whole genome shotgun (WGS) entry which is preliminary data.</text>
</comment>
<dbReference type="GO" id="GO:0000160">
    <property type="term" value="P:phosphorelay signal transduction system"/>
    <property type="evidence" value="ECO:0007669"/>
    <property type="project" value="InterPro"/>
</dbReference>
<dbReference type="InterPro" id="IPR011006">
    <property type="entry name" value="CheY-like_superfamily"/>
</dbReference>
<reference evidence="11 14" key="2">
    <citation type="submission" date="2019-07" db="EMBL/GenBank/DDBJ databases">
        <title>Whole genome shotgun sequence of Myxococcus virescens NBRC 100334.</title>
        <authorList>
            <person name="Hosoyama A."/>
            <person name="Uohara A."/>
            <person name="Ohji S."/>
            <person name="Ichikawa N."/>
        </authorList>
    </citation>
    <scope>NUCLEOTIDE SEQUENCE [LARGE SCALE GENOMIC DNA]</scope>
    <source>
        <strain evidence="11 14">NBRC 100334</strain>
    </source>
</reference>
<sequence>MSRILVIEDEPIIRTELRRLLVRAGHDVSEAGSVHEASSDYPLDSFDLVLSDLRLPGAPGTDIISMCPGVPVLIMTSYATVKSAVDAMKLGAVDYIAKPFDHDELLMQVERVLREGLLTRQNAALKREVEQAHPVSGMVGNSAAMREVFERVRKVAPSPATVLVLGESGTGKELVARALHAQSPRADGPLVAVNCAAIPEGLLESELFGHEKGAFTGAQAAHPGLVEAAHGGTLFLDEVGELPAPAQARLLRMLQDGEVRRVGATRPRKVDVRIVAATHRDLPRRVQEGSFRQDLYFRLRVVEIRLPPLRERTEDVPALARHLLEKASRKLGRPTASLSPEALEALTSHPWPGNVRELENALERAVILADGPVVTAGLLALELPDTADSFGASTESADTSPAAAEEASCASPDSMEEYFRRFVMEHQERMGETELAKRLGISRKALWEKRQKLGIPRTRA</sequence>
<evidence type="ECO:0000256" key="8">
    <source>
        <dbReference type="SAM" id="MobiDB-lite"/>
    </source>
</evidence>
<feature type="region of interest" description="Disordered" evidence="8">
    <location>
        <begin position="390"/>
        <end position="411"/>
    </location>
</feature>
<dbReference type="Pfam" id="PF25601">
    <property type="entry name" value="AAA_lid_14"/>
    <property type="match status" value="1"/>
</dbReference>
<evidence type="ECO:0000256" key="2">
    <source>
        <dbReference type="ARBA" id="ARBA00022840"/>
    </source>
</evidence>
<dbReference type="PROSITE" id="PS00688">
    <property type="entry name" value="SIGMA54_INTERACT_3"/>
    <property type="match status" value="1"/>
</dbReference>
<dbReference type="GO" id="GO:0005524">
    <property type="term" value="F:ATP binding"/>
    <property type="evidence" value="ECO:0007669"/>
    <property type="project" value="UniProtKB-KW"/>
</dbReference>
<dbReference type="CDD" id="cd00156">
    <property type="entry name" value="REC"/>
    <property type="match status" value="1"/>
</dbReference>
<organism evidence="11 14">
    <name type="scientific">Myxococcus virescens</name>
    <dbReference type="NCBI Taxonomy" id="83456"/>
    <lineage>
        <taxon>Bacteria</taxon>
        <taxon>Pseudomonadati</taxon>
        <taxon>Myxococcota</taxon>
        <taxon>Myxococcia</taxon>
        <taxon>Myxococcales</taxon>
        <taxon>Cystobacterineae</taxon>
        <taxon>Myxococcaceae</taxon>
        <taxon>Myxococcus</taxon>
    </lineage>
</organism>
<feature type="modified residue" description="4-aspartylphosphate" evidence="7">
    <location>
        <position position="52"/>
    </location>
</feature>